<comment type="function">
    <text evidence="1">Involved in peptidolytic degradation of cyclic heptapeptide hepatotoxin microcystin (MC).</text>
</comment>
<keyword evidence="5" id="KW-1185">Reference proteome</keyword>
<dbReference type="GO" id="GO:0046872">
    <property type="term" value="F:metal ion binding"/>
    <property type="evidence" value="ECO:0007669"/>
    <property type="project" value="UniProtKB-KW"/>
</dbReference>
<keyword evidence="1" id="KW-0645">Protease</keyword>
<keyword evidence="1" id="KW-0482">Metalloprotease</keyword>
<comment type="cofactor">
    <cofactor evidence="1">
        <name>Zn(2+)</name>
        <dbReference type="ChEBI" id="CHEBI:29105"/>
    </cofactor>
    <text evidence="1">Binds 1 zinc ion per subunit.</text>
</comment>
<proteinExistence type="inferred from homology"/>
<dbReference type="InterPro" id="IPR015995">
    <property type="entry name" value="MlrC_N"/>
</dbReference>
<evidence type="ECO:0000259" key="3">
    <source>
        <dbReference type="Pfam" id="PF07364"/>
    </source>
</evidence>
<evidence type="ECO:0000259" key="2">
    <source>
        <dbReference type="Pfam" id="PF07171"/>
    </source>
</evidence>
<feature type="domain" description="Microcystin LR degradation protein MlrC C-terminal" evidence="2">
    <location>
        <begin position="303"/>
        <end position="481"/>
    </location>
</feature>
<organism evidence="4 5">
    <name type="scientific">Novispirillum itersonii</name>
    <name type="common">Aquaspirillum itersonii</name>
    <dbReference type="NCBI Taxonomy" id="189"/>
    <lineage>
        <taxon>Bacteria</taxon>
        <taxon>Pseudomonadati</taxon>
        <taxon>Pseudomonadota</taxon>
        <taxon>Alphaproteobacteria</taxon>
        <taxon>Rhodospirillales</taxon>
        <taxon>Novispirillaceae</taxon>
        <taxon>Novispirillum</taxon>
    </lineage>
</organism>
<dbReference type="InterPro" id="IPR009197">
    <property type="entry name" value="MlrC"/>
</dbReference>
<dbReference type="RefSeq" id="WP_184264932.1">
    <property type="nucleotide sequence ID" value="NZ_JACIIX010000014.1"/>
</dbReference>
<comment type="caution">
    <text evidence="4">The sequence shown here is derived from an EMBL/GenBank/DDBJ whole genome shotgun (WGS) entry which is preliminary data.</text>
</comment>
<comment type="similarity">
    <text evidence="1">Belongs to the peptidase M81 family.</text>
</comment>
<feature type="domain" description="Microcystin LR degradation protein MlrC N-terminal" evidence="3">
    <location>
        <begin position="4"/>
        <end position="291"/>
    </location>
</feature>
<name>A0A7X0DQ05_NOVIT</name>
<dbReference type="AlphaFoldDB" id="A0A7X0DQ05"/>
<dbReference type="Proteomes" id="UP000544872">
    <property type="component" value="Unassembled WGS sequence"/>
</dbReference>
<dbReference type="EMBL" id="JACIIX010000014">
    <property type="protein sequence ID" value="MBB6211817.1"/>
    <property type="molecule type" value="Genomic_DNA"/>
</dbReference>
<evidence type="ECO:0000313" key="5">
    <source>
        <dbReference type="Proteomes" id="UP000544872"/>
    </source>
</evidence>
<dbReference type="InterPro" id="IPR010799">
    <property type="entry name" value="MlrC_C"/>
</dbReference>
<evidence type="ECO:0000256" key="1">
    <source>
        <dbReference type="PIRNR" id="PIRNR012702"/>
    </source>
</evidence>
<dbReference type="PIRSF" id="PIRSF012702">
    <property type="entry name" value="UCP012702"/>
    <property type="match status" value="1"/>
</dbReference>
<dbReference type="Pfam" id="PF07171">
    <property type="entry name" value="MlrC_C"/>
    <property type="match status" value="1"/>
</dbReference>
<protein>
    <recommendedName>
        <fullName evidence="1">Microcystinase C</fullName>
        <shortName evidence="1">MlrC</shortName>
    </recommendedName>
</protein>
<keyword evidence="1" id="KW-0378">Hydrolase</keyword>
<evidence type="ECO:0000313" key="4">
    <source>
        <dbReference type="EMBL" id="MBB6211817.1"/>
    </source>
</evidence>
<dbReference type="GO" id="GO:0008237">
    <property type="term" value="F:metallopeptidase activity"/>
    <property type="evidence" value="ECO:0007669"/>
    <property type="project" value="UniProtKB-KW"/>
</dbReference>
<dbReference type="Pfam" id="PF07364">
    <property type="entry name" value="DUF1485"/>
    <property type="match status" value="1"/>
</dbReference>
<gene>
    <name evidence="4" type="ORF">FHS48_003261</name>
</gene>
<sequence length="507" mass="54122">MPFKVLSAEFLHESNTFSTRLTGLEQFEKAGVYRGEEALRILRGTNSGAAGMLDSREAFGWNLVHAVSAHAGPNGPVTREAFDAYAGEIVEAARREKPDGILLALHGAMATVDHEDGEGELLERIRAAVGPDVPIAITLDLHANVSTRMCALAQIIVSYKTYPHIDLREAAAHAGAVLDRTLRGEIRPRTLRAWRPMLEEVNGGRTDVGPMIARLEQAKAYEQHPDVFVVSINAGFASGDMSEVGPTVLVTCQGDLATHQEFAEGIADDIWNGRFAPINTYWTVDQAAEQAVAWGNPGKPLIIADYADNPGGGAYGDAPALLEALLKAGVENACFGPLVDPQAAEWLHGQAVGSTVTLAIGGKCDARFGGGPLTVTGTLRLLADGKCVGDGPMMGGIAMDFGPVAVLRVGGVDVLITSVAIQMFDQQLFRSFGIDPTQKQVVALKSMQHFRAAFEPIAGKVIVCDSGALCTLDYARLPYVRAPRPLFPLDRDLVLPERVRRLAEAGA</sequence>
<accession>A0A7X0DQ05</accession>
<dbReference type="GO" id="GO:0006508">
    <property type="term" value="P:proteolysis"/>
    <property type="evidence" value="ECO:0007669"/>
    <property type="project" value="UniProtKB-KW"/>
</dbReference>
<keyword evidence="1" id="KW-0479">Metal-binding</keyword>
<reference evidence="4 5" key="1">
    <citation type="submission" date="2020-08" db="EMBL/GenBank/DDBJ databases">
        <title>Genomic Encyclopedia of Type Strains, Phase IV (KMG-IV): sequencing the most valuable type-strain genomes for metagenomic binning, comparative biology and taxonomic classification.</title>
        <authorList>
            <person name="Goeker M."/>
        </authorList>
    </citation>
    <scope>NUCLEOTIDE SEQUENCE [LARGE SCALE GENOMIC DNA]</scope>
    <source>
        <strain evidence="4 5">DSM 11590</strain>
    </source>
</reference>